<evidence type="ECO:0000256" key="4">
    <source>
        <dbReference type="ARBA" id="ARBA00022679"/>
    </source>
</evidence>
<comment type="pathway">
    <text evidence="9">Cofactor biosynthesis; ubiquinone biosynthesis.</text>
</comment>
<dbReference type="AlphaFoldDB" id="A0A9Q0MUD3"/>
<evidence type="ECO:0000256" key="9">
    <source>
        <dbReference type="HAMAP-Rule" id="MF_03189"/>
    </source>
</evidence>
<dbReference type="EC" id="2.5.1.39" evidence="9"/>
<sequence>MLFSSILPLHINTLTTRCMSTENHDSNISAKSSTSVSIPKWKEIGQNVLPYGRLIRIDRPIGSWLLFWPCGWSIALSAAPGAWPDPVILGLFATGAFIMRGAGCTINDMWDKDIDNKVERTKNRPLASGLVVVYPLMKRITYWPQLVLGMAFNWGALLGWSATQGSVLWSACLPLYAAGICWTIVYDTIYAHQDKVDDLLAGIKSTAIRFGDNTKIWLTFFSTGMIGGLTTAGIVCDQTWPYYSTVGLVGLHLAQQIYSLNIDNPSDCAEKFISNHQVGLLLFVGIVLGTLLKTKNNSEKPKSFTASVLPNFGSDKLIQR</sequence>
<comment type="caution">
    <text evidence="10">The sequence shown here is derived from an EMBL/GenBank/DDBJ whole genome shotgun (WGS) entry which is preliminary data.</text>
</comment>
<dbReference type="HAMAP" id="MF_01635">
    <property type="entry name" value="UbiA"/>
    <property type="match status" value="1"/>
</dbReference>
<proteinExistence type="inferred from homology"/>
<feature type="transmembrane region" description="Helical" evidence="9">
    <location>
        <begin position="167"/>
        <end position="185"/>
    </location>
</feature>
<feature type="transmembrane region" description="Helical" evidence="9">
    <location>
        <begin position="216"/>
        <end position="235"/>
    </location>
</feature>
<evidence type="ECO:0000313" key="11">
    <source>
        <dbReference type="Proteomes" id="UP001151699"/>
    </source>
</evidence>
<name>A0A9Q0MUD3_9DIPT</name>
<dbReference type="Gene3D" id="1.10.357.140">
    <property type="entry name" value="UbiA prenyltransferase"/>
    <property type="match status" value="2"/>
</dbReference>
<dbReference type="GO" id="GO:0008299">
    <property type="term" value="P:isoprenoid biosynthetic process"/>
    <property type="evidence" value="ECO:0007669"/>
    <property type="project" value="UniProtKB-UniRule"/>
</dbReference>
<dbReference type="InterPro" id="IPR030470">
    <property type="entry name" value="UbiA_prenylTrfase_CS"/>
</dbReference>
<dbReference type="CDD" id="cd13959">
    <property type="entry name" value="PT_UbiA_COQ2"/>
    <property type="match status" value="1"/>
</dbReference>
<organism evidence="10 11">
    <name type="scientific">Pseudolycoriella hygida</name>
    <dbReference type="NCBI Taxonomy" id="35572"/>
    <lineage>
        <taxon>Eukaryota</taxon>
        <taxon>Metazoa</taxon>
        <taxon>Ecdysozoa</taxon>
        <taxon>Arthropoda</taxon>
        <taxon>Hexapoda</taxon>
        <taxon>Insecta</taxon>
        <taxon>Pterygota</taxon>
        <taxon>Neoptera</taxon>
        <taxon>Endopterygota</taxon>
        <taxon>Diptera</taxon>
        <taxon>Nematocera</taxon>
        <taxon>Sciaroidea</taxon>
        <taxon>Sciaridae</taxon>
        <taxon>Pseudolycoriella</taxon>
    </lineage>
</organism>
<keyword evidence="7 9" id="KW-0472">Membrane</keyword>
<dbReference type="InterPro" id="IPR044878">
    <property type="entry name" value="UbiA_sf"/>
</dbReference>
<reference evidence="10" key="1">
    <citation type="submission" date="2022-07" db="EMBL/GenBank/DDBJ databases">
        <authorList>
            <person name="Trinca V."/>
            <person name="Uliana J.V.C."/>
            <person name="Torres T.T."/>
            <person name="Ward R.J."/>
            <person name="Monesi N."/>
        </authorList>
    </citation>
    <scope>NUCLEOTIDE SEQUENCE</scope>
    <source>
        <strain evidence="10">HSMRA1968</strain>
        <tissue evidence="10">Whole embryos</tissue>
    </source>
</reference>
<evidence type="ECO:0000256" key="6">
    <source>
        <dbReference type="ARBA" id="ARBA00022989"/>
    </source>
</evidence>
<gene>
    <name evidence="9 10" type="primary">coq2</name>
    <name evidence="10" type="ORF">Bhyg_10856</name>
</gene>
<evidence type="ECO:0000313" key="10">
    <source>
        <dbReference type="EMBL" id="KAJ6638123.1"/>
    </source>
</evidence>
<dbReference type="Pfam" id="PF01040">
    <property type="entry name" value="UbiA"/>
    <property type="match status" value="1"/>
</dbReference>
<comment type="catalytic activity">
    <reaction evidence="9">
        <text>an all-trans-polyprenyl diphosphate + 4-hydroxybenzoate = a 4-hydroxy-3-(all-trans-polyprenyl)benzoate + diphosphate</text>
        <dbReference type="Rhea" id="RHEA:44504"/>
        <dbReference type="Rhea" id="RHEA-COMP:9514"/>
        <dbReference type="Rhea" id="RHEA-COMP:9564"/>
        <dbReference type="ChEBI" id="CHEBI:17879"/>
        <dbReference type="ChEBI" id="CHEBI:33019"/>
        <dbReference type="ChEBI" id="CHEBI:58914"/>
        <dbReference type="ChEBI" id="CHEBI:78396"/>
        <dbReference type="EC" id="2.5.1.39"/>
    </reaction>
</comment>
<comment type="cofactor">
    <cofactor evidence="1 9">
        <name>Mg(2+)</name>
        <dbReference type="ChEBI" id="CHEBI:18420"/>
    </cofactor>
</comment>
<feature type="transmembrane region" description="Helical" evidence="9">
    <location>
        <begin position="272"/>
        <end position="292"/>
    </location>
</feature>
<dbReference type="EMBL" id="WJQU01000003">
    <property type="protein sequence ID" value="KAJ6638123.1"/>
    <property type="molecule type" value="Genomic_DNA"/>
</dbReference>
<protein>
    <recommendedName>
        <fullName evidence="9">4-hydroxybenzoate polyprenyltransferase, mitochondrial</fullName>
        <shortName evidence="9">4-HB polyprenyltransferase</shortName>
        <ecNumber evidence="9">2.5.1.39</ecNumber>
    </recommendedName>
    <alternativeName>
        <fullName evidence="9">Para-hydroxybenzoate--polyprenyltransferase</fullName>
        <shortName evidence="9">PHB:PPT</shortName>
        <shortName evidence="9">PHB:polyprenyltransferase</shortName>
    </alternativeName>
</protein>
<dbReference type="InterPro" id="IPR006370">
    <property type="entry name" value="HB_polyprenyltransferase-like"/>
</dbReference>
<dbReference type="FunFam" id="1.20.120.1780:FF:000001">
    <property type="entry name" value="4-hydroxybenzoate octaprenyltransferase"/>
    <property type="match status" value="1"/>
</dbReference>
<keyword evidence="9" id="KW-0999">Mitochondrion inner membrane</keyword>
<dbReference type="Proteomes" id="UP001151699">
    <property type="component" value="Chromosome X"/>
</dbReference>
<evidence type="ECO:0000256" key="7">
    <source>
        <dbReference type="ARBA" id="ARBA00023136"/>
    </source>
</evidence>
<keyword evidence="9" id="KW-0496">Mitochondrion</keyword>
<keyword evidence="8 9" id="KW-0414">Isoprene biosynthesis</keyword>
<keyword evidence="11" id="KW-1185">Reference proteome</keyword>
<dbReference type="GO" id="GO:0008412">
    <property type="term" value="F:4-hydroxybenzoate polyprenyltransferase activity"/>
    <property type="evidence" value="ECO:0007669"/>
    <property type="project" value="UniProtKB-EC"/>
</dbReference>
<comment type="similarity">
    <text evidence="3 9">Belongs to the UbiA prenyltransferase family.</text>
</comment>
<dbReference type="PANTHER" id="PTHR11048:SF28">
    <property type="entry name" value="4-HYDROXYBENZOATE POLYPRENYLTRANSFERASE, MITOCHONDRIAL"/>
    <property type="match status" value="1"/>
</dbReference>
<dbReference type="GO" id="GO:0006744">
    <property type="term" value="P:ubiquinone biosynthetic process"/>
    <property type="evidence" value="ECO:0007669"/>
    <property type="project" value="UniProtKB-UniRule"/>
</dbReference>
<evidence type="ECO:0000256" key="3">
    <source>
        <dbReference type="ARBA" id="ARBA00005985"/>
    </source>
</evidence>
<accession>A0A9Q0MUD3</accession>
<feature type="transmembrane region" description="Helical" evidence="9">
    <location>
        <begin position="61"/>
        <end position="83"/>
    </location>
</feature>
<dbReference type="InterPro" id="IPR000537">
    <property type="entry name" value="UbiA_prenyltransferase"/>
</dbReference>
<dbReference type="Gene3D" id="1.20.120.1780">
    <property type="entry name" value="UbiA prenyltransferase"/>
    <property type="match status" value="1"/>
</dbReference>
<evidence type="ECO:0000256" key="5">
    <source>
        <dbReference type="ARBA" id="ARBA00022692"/>
    </source>
</evidence>
<keyword evidence="5 9" id="KW-0812">Transmembrane</keyword>
<dbReference type="GO" id="GO:0005743">
    <property type="term" value="C:mitochondrial inner membrane"/>
    <property type="evidence" value="ECO:0007669"/>
    <property type="project" value="UniProtKB-SubCell"/>
</dbReference>
<evidence type="ECO:0000256" key="1">
    <source>
        <dbReference type="ARBA" id="ARBA00001946"/>
    </source>
</evidence>
<keyword evidence="4 9" id="KW-0808">Transferase</keyword>
<dbReference type="OrthoDB" id="18170at2759"/>
<evidence type="ECO:0000256" key="2">
    <source>
        <dbReference type="ARBA" id="ARBA00004141"/>
    </source>
</evidence>
<comment type="subcellular location">
    <subcellularLocation>
        <location evidence="2">Membrane</location>
        <topology evidence="2">Multi-pass membrane protein</topology>
    </subcellularLocation>
    <subcellularLocation>
        <location evidence="9">Mitochondrion inner membrane</location>
        <topology evidence="9">Multi-pass membrane protein</topology>
        <orientation evidence="9">Matrix side</orientation>
    </subcellularLocation>
</comment>
<dbReference type="PANTHER" id="PTHR11048">
    <property type="entry name" value="PRENYLTRANSFERASES"/>
    <property type="match status" value="1"/>
</dbReference>
<keyword evidence="6 9" id="KW-1133">Transmembrane helix</keyword>
<dbReference type="PROSITE" id="PS00943">
    <property type="entry name" value="UBIA"/>
    <property type="match status" value="1"/>
</dbReference>
<dbReference type="InterPro" id="IPR039653">
    <property type="entry name" value="Prenyltransferase"/>
</dbReference>
<comment type="function">
    <text evidence="9">Catalyzes the prenylation of para-hydroxybenzoate (PHB) with an all-trans polyprenyl group. Mediates the second step in the final reaction sequence of coenzyme Q (CoQ) biosynthesis, which is the condensation of the polyisoprenoid side chain with PHB, generating the first membrane-bound Q intermediate.</text>
</comment>
<evidence type="ECO:0000256" key="8">
    <source>
        <dbReference type="ARBA" id="ARBA00023229"/>
    </source>
</evidence>
<keyword evidence="9" id="KW-0831">Ubiquinone biosynthesis</keyword>